<dbReference type="Pfam" id="PF00990">
    <property type="entry name" value="GGDEF"/>
    <property type="match status" value="1"/>
</dbReference>
<keyword evidence="1" id="KW-0472">Membrane</keyword>
<feature type="transmembrane region" description="Helical" evidence="1">
    <location>
        <begin position="140"/>
        <end position="160"/>
    </location>
</feature>
<keyword evidence="1" id="KW-1133">Transmembrane helix</keyword>
<dbReference type="InterPro" id="IPR050469">
    <property type="entry name" value="Diguanylate_Cyclase"/>
</dbReference>
<sequence>MGGAKIGSIETLRRVSAAGDLIAVVMLLGTTVLPDPDPSDHRSLYFVALAPLTLGLILLFGRRLPERTIKLVAITGTIAAVSLMVSQILPLGAALMFYCWPAVMAGYFCTRREITGNLLLIAGGSAIALAVSRSDEITGSTWLATVIISTIVALTVGRLVEQVTKVATIDELSGLLNRSAFGPILDREFERARTSRQPVSVVIFDLDHFKLVNDRFGHAAGDDAIRLFGALLARETRDVDVAARVGGEEFTVLLFGMDEAAAVRWAEGVSALLIAETLDEEVALSTSAGVACACPATQSPEDLLQAADRALYAAKAGGRRCVVTAGRRGAAPRGRGLSTRDEDRRDQRVAHLVRSFVVDIVGDEPLDGERSDRRRRVRNRRAELLCEHLVDHRVEPVMPVRDDG</sequence>
<keyword evidence="1" id="KW-0812">Transmembrane</keyword>
<dbReference type="InterPro" id="IPR043128">
    <property type="entry name" value="Rev_trsase/Diguanyl_cyclase"/>
</dbReference>
<dbReference type="SUPFAM" id="SSF55073">
    <property type="entry name" value="Nucleotide cyclase"/>
    <property type="match status" value="1"/>
</dbReference>
<feature type="transmembrane region" description="Helical" evidence="1">
    <location>
        <begin position="44"/>
        <end position="61"/>
    </location>
</feature>
<evidence type="ECO:0000313" key="4">
    <source>
        <dbReference type="Proteomes" id="UP001058860"/>
    </source>
</evidence>
<proteinExistence type="predicted"/>
<reference evidence="4" key="1">
    <citation type="submission" date="2021-11" db="EMBL/GenBank/DDBJ databases">
        <title>Cultivation dependent microbiological survey of springs from the worlds oldest radium mine currently devoted to the extraction of radon-saturated water.</title>
        <authorList>
            <person name="Kapinusova G."/>
            <person name="Smrhova T."/>
            <person name="Strejcek M."/>
            <person name="Suman J."/>
            <person name="Jani K."/>
            <person name="Pajer P."/>
            <person name="Uhlik O."/>
        </authorList>
    </citation>
    <scope>NUCLEOTIDE SEQUENCE [LARGE SCALE GENOMIC DNA]</scope>
    <source>
        <strain evidence="4">J379</strain>
    </source>
</reference>
<name>A0ABY5PB33_9ACTN</name>
<evidence type="ECO:0000259" key="2">
    <source>
        <dbReference type="PROSITE" id="PS50887"/>
    </source>
</evidence>
<dbReference type="PANTHER" id="PTHR45138">
    <property type="entry name" value="REGULATORY COMPONENTS OF SENSORY TRANSDUCTION SYSTEM"/>
    <property type="match status" value="1"/>
</dbReference>
<accession>A0ABY5PB33</accession>
<dbReference type="InterPro" id="IPR029787">
    <property type="entry name" value="Nucleotide_cyclase"/>
</dbReference>
<evidence type="ECO:0000313" key="3">
    <source>
        <dbReference type="EMBL" id="UUY01705.1"/>
    </source>
</evidence>
<feature type="transmembrane region" description="Helical" evidence="1">
    <location>
        <begin position="12"/>
        <end position="32"/>
    </location>
</feature>
<dbReference type="Gene3D" id="3.30.70.270">
    <property type="match status" value="1"/>
</dbReference>
<feature type="transmembrane region" description="Helical" evidence="1">
    <location>
        <begin position="91"/>
        <end position="109"/>
    </location>
</feature>
<dbReference type="EMBL" id="CP088295">
    <property type="protein sequence ID" value="UUY01705.1"/>
    <property type="molecule type" value="Genomic_DNA"/>
</dbReference>
<dbReference type="SMART" id="SM00267">
    <property type="entry name" value="GGDEF"/>
    <property type="match status" value="1"/>
</dbReference>
<feature type="transmembrane region" description="Helical" evidence="1">
    <location>
        <begin position="116"/>
        <end position="134"/>
    </location>
</feature>
<organism evidence="3 4">
    <name type="scientific">Svornostia abyssi</name>
    <dbReference type="NCBI Taxonomy" id="2898438"/>
    <lineage>
        <taxon>Bacteria</taxon>
        <taxon>Bacillati</taxon>
        <taxon>Actinomycetota</taxon>
        <taxon>Thermoleophilia</taxon>
        <taxon>Solirubrobacterales</taxon>
        <taxon>Baekduiaceae</taxon>
        <taxon>Svornostia</taxon>
    </lineage>
</organism>
<dbReference type="PANTHER" id="PTHR45138:SF9">
    <property type="entry name" value="DIGUANYLATE CYCLASE DGCM-RELATED"/>
    <property type="match status" value="1"/>
</dbReference>
<dbReference type="NCBIfam" id="TIGR00254">
    <property type="entry name" value="GGDEF"/>
    <property type="match status" value="1"/>
</dbReference>
<evidence type="ECO:0000256" key="1">
    <source>
        <dbReference type="SAM" id="Phobius"/>
    </source>
</evidence>
<dbReference type="InterPro" id="IPR000160">
    <property type="entry name" value="GGDEF_dom"/>
</dbReference>
<protein>
    <submittedName>
        <fullName evidence="3">GGDEF domain-containing protein</fullName>
    </submittedName>
</protein>
<dbReference type="Proteomes" id="UP001058860">
    <property type="component" value="Chromosome"/>
</dbReference>
<feature type="domain" description="GGDEF" evidence="2">
    <location>
        <begin position="197"/>
        <end position="327"/>
    </location>
</feature>
<dbReference type="CDD" id="cd01949">
    <property type="entry name" value="GGDEF"/>
    <property type="match status" value="1"/>
</dbReference>
<dbReference type="PROSITE" id="PS50887">
    <property type="entry name" value="GGDEF"/>
    <property type="match status" value="1"/>
</dbReference>
<gene>
    <name evidence="3" type="ORF">LRS13_13320</name>
</gene>
<keyword evidence="4" id="KW-1185">Reference proteome</keyword>